<dbReference type="EMBL" id="VNHK01000019">
    <property type="protein sequence ID" value="TYO84658.1"/>
    <property type="molecule type" value="Genomic_DNA"/>
</dbReference>
<dbReference type="Proteomes" id="UP000324513">
    <property type="component" value="Unassembled WGS sequence"/>
</dbReference>
<comment type="caution">
    <text evidence="5">The sequence shown here is derived from an EMBL/GenBank/DDBJ whole genome shotgun (WGS) entry which is preliminary data.</text>
</comment>
<sequence>MHLYLAFMNREMQKDWGIYRLKDADDLDVSIHPLAYSILYTATDHLNIIIKDKSISIDPETFYFLPPKSSFSVIEKYKKAVLIWFKPEVFMDRLKFLYYITNCFFFQNPLGVAAKNSFIPYKFIVKNYARPLQTPGANPLIKRNLLANFIEFILIRAQLDFDPGFERGTKNVYDQEIANKFSKLLDEQVTFNLVVSYYADKLNITKRRLDKATQIIYGCSAKSLVTGRALDKAKAMLRSTSIPVKNISLELGFSQESNFNNFFKLHIGMTPMQYRINANAIIFGENTALS</sequence>
<gene>
    <name evidence="5" type="ORF">LX74_03861</name>
</gene>
<evidence type="ECO:0000313" key="6">
    <source>
        <dbReference type="Proteomes" id="UP000324513"/>
    </source>
</evidence>
<dbReference type="PANTHER" id="PTHR43280">
    <property type="entry name" value="ARAC-FAMILY TRANSCRIPTIONAL REGULATOR"/>
    <property type="match status" value="1"/>
</dbReference>
<keyword evidence="1" id="KW-0805">Transcription regulation</keyword>
<keyword evidence="3" id="KW-0804">Transcription</keyword>
<evidence type="ECO:0000259" key="4">
    <source>
        <dbReference type="PROSITE" id="PS01124"/>
    </source>
</evidence>
<dbReference type="PANTHER" id="PTHR43280:SF32">
    <property type="entry name" value="TRANSCRIPTIONAL REGULATORY PROTEIN"/>
    <property type="match status" value="1"/>
</dbReference>
<dbReference type="PRINTS" id="PR00032">
    <property type="entry name" value="HTHARAC"/>
</dbReference>
<name>A0ABY3NB47_ELIMR</name>
<evidence type="ECO:0000256" key="1">
    <source>
        <dbReference type="ARBA" id="ARBA00023015"/>
    </source>
</evidence>
<protein>
    <submittedName>
        <fullName evidence="5">AraC-like DNA-binding protein</fullName>
    </submittedName>
</protein>
<organism evidence="5 6">
    <name type="scientific">Elizabethkingia miricola</name>
    <name type="common">Chryseobacterium miricola</name>
    <dbReference type="NCBI Taxonomy" id="172045"/>
    <lineage>
        <taxon>Bacteria</taxon>
        <taxon>Pseudomonadati</taxon>
        <taxon>Bacteroidota</taxon>
        <taxon>Flavobacteriia</taxon>
        <taxon>Flavobacteriales</taxon>
        <taxon>Weeksellaceae</taxon>
        <taxon>Elizabethkingia</taxon>
    </lineage>
</organism>
<reference evidence="5 6" key="1">
    <citation type="submission" date="2019-07" db="EMBL/GenBank/DDBJ databases">
        <title>Genomic Encyclopedia of Archaeal and Bacterial Type Strains, Phase II (KMG-II): from individual species to whole genera.</title>
        <authorList>
            <person name="Goeker M."/>
        </authorList>
    </citation>
    <scope>NUCLEOTIDE SEQUENCE [LARGE SCALE GENOMIC DNA]</scope>
    <source>
        <strain evidence="5 6">DSM 14571</strain>
    </source>
</reference>
<proteinExistence type="predicted"/>
<keyword evidence="6" id="KW-1185">Reference proteome</keyword>
<dbReference type="SUPFAM" id="SSF46689">
    <property type="entry name" value="Homeodomain-like"/>
    <property type="match status" value="1"/>
</dbReference>
<evidence type="ECO:0000256" key="2">
    <source>
        <dbReference type="ARBA" id="ARBA00023125"/>
    </source>
</evidence>
<keyword evidence="2" id="KW-0238">DNA-binding</keyword>
<dbReference type="PROSITE" id="PS01124">
    <property type="entry name" value="HTH_ARAC_FAMILY_2"/>
    <property type="match status" value="1"/>
</dbReference>
<dbReference type="Pfam" id="PF12833">
    <property type="entry name" value="HTH_18"/>
    <property type="match status" value="1"/>
</dbReference>
<dbReference type="SMART" id="SM00342">
    <property type="entry name" value="HTH_ARAC"/>
    <property type="match status" value="1"/>
</dbReference>
<dbReference type="InterPro" id="IPR009057">
    <property type="entry name" value="Homeodomain-like_sf"/>
</dbReference>
<evidence type="ECO:0000313" key="5">
    <source>
        <dbReference type="EMBL" id="TYO84658.1"/>
    </source>
</evidence>
<accession>A0ABY3NB47</accession>
<evidence type="ECO:0000256" key="3">
    <source>
        <dbReference type="ARBA" id="ARBA00023163"/>
    </source>
</evidence>
<dbReference type="InterPro" id="IPR020449">
    <property type="entry name" value="Tscrpt_reg_AraC-type_HTH"/>
</dbReference>
<dbReference type="Gene3D" id="1.10.10.60">
    <property type="entry name" value="Homeodomain-like"/>
    <property type="match status" value="1"/>
</dbReference>
<feature type="domain" description="HTH araC/xylS-type" evidence="4">
    <location>
        <begin position="179"/>
        <end position="277"/>
    </location>
</feature>
<dbReference type="InterPro" id="IPR018060">
    <property type="entry name" value="HTH_AraC"/>
</dbReference>